<reference evidence="1 2" key="1">
    <citation type="submission" date="2019-01" db="EMBL/GenBank/DDBJ databases">
        <title>A chromosome-scale genome assembly of the yellow perch, Perca flavescens.</title>
        <authorList>
            <person name="Feron R."/>
            <person name="Morvezen R."/>
            <person name="Bestin A."/>
            <person name="Haffray P."/>
            <person name="Klopp C."/>
            <person name="Zahm M."/>
            <person name="Cabau C."/>
            <person name="Roques C."/>
            <person name="Donnadieu C."/>
            <person name="Bouchez O."/>
            <person name="Christie M."/>
            <person name="Larson W."/>
            <person name="Guiguen Y."/>
        </authorList>
    </citation>
    <scope>NUCLEOTIDE SEQUENCE [LARGE SCALE GENOMIC DNA]</scope>
    <source>
        <strain evidence="1">YP-PL-M2</strain>
        <tissue evidence="1">Blood</tissue>
    </source>
</reference>
<organism evidence="1 2">
    <name type="scientific">Perca flavescens</name>
    <name type="common">American yellow perch</name>
    <name type="synonym">Morone flavescens</name>
    <dbReference type="NCBI Taxonomy" id="8167"/>
    <lineage>
        <taxon>Eukaryota</taxon>
        <taxon>Metazoa</taxon>
        <taxon>Chordata</taxon>
        <taxon>Craniata</taxon>
        <taxon>Vertebrata</taxon>
        <taxon>Euteleostomi</taxon>
        <taxon>Actinopterygii</taxon>
        <taxon>Neopterygii</taxon>
        <taxon>Teleostei</taxon>
        <taxon>Neoteleostei</taxon>
        <taxon>Acanthomorphata</taxon>
        <taxon>Eupercaria</taxon>
        <taxon>Perciformes</taxon>
        <taxon>Percoidei</taxon>
        <taxon>Percidae</taxon>
        <taxon>Percinae</taxon>
        <taxon>Perca</taxon>
    </lineage>
</organism>
<proteinExistence type="predicted"/>
<protein>
    <submittedName>
        <fullName evidence="1">Uncharacterized protein</fullName>
    </submittedName>
</protein>
<evidence type="ECO:0000313" key="2">
    <source>
        <dbReference type="Proteomes" id="UP000295070"/>
    </source>
</evidence>
<dbReference type="AlphaFoldDB" id="A0A484DNK0"/>
<comment type="caution">
    <text evidence="1">The sequence shown here is derived from an EMBL/GenBank/DDBJ whole genome shotgun (WGS) entry which is preliminary data.</text>
</comment>
<sequence length="111" mass="11919">MHASSEGVLHLDELGEERAQSLSVSAAEASGCSLSFPLPPTEKPTALLSKLCNGEELLRVLSANTCTEPVYDLQQVVVLPVHRCASASESPCHFPVHRYAPATEAQWHPVS</sequence>
<dbReference type="Proteomes" id="UP000295070">
    <property type="component" value="Chromosome 1"/>
</dbReference>
<keyword evidence="2" id="KW-1185">Reference proteome</keyword>
<gene>
    <name evidence="1" type="ORF">EPR50_G00004240</name>
</gene>
<dbReference type="EMBL" id="SCKG01000001">
    <property type="protein sequence ID" value="TDH17039.1"/>
    <property type="molecule type" value="Genomic_DNA"/>
</dbReference>
<accession>A0A484DNK0</accession>
<evidence type="ECO:0000313" key="1">
    <source>
        <dbReference type="EMBL" id="TDH17039.1"/>
    </source>
</evidence>
<name>A0A484DNK0_PERFV</name>